<sequence>MLPVEYCYSCQGAAAMTDSRIIEIHPGNIAMEHICCALADAKCADGYAAKKRWLAQQHAGGYRFQRLDARGKVFIEYVPAEQAWLPLDASGYMVVNCFWVSGRFKMQGHGRRLLQRVITDAAAMHGLVAVTGEKKRPYMSDPAYFEKQGFACVDTAPPYFRLWCKKLKPDAPTPQFKQSAKAGCIPGSKGIVAYYTNTCPFTESWTGTALRDFAERRGIPCAIHRVTSQQEAHALPIPWIINSVFYDGELVTLELDSVKRLEALLAA</sequence>
<dbReference type="Gene3D" id="3.40.630.30">
    <property type="match status" value="1"/>
</dbReference>
<dbReference type="InterPro" id="IPR025685">
    <property type="entry name" value="YoaP-like_dom"/>
</dbReference>
<accession>A0ABT5JVF7</accession>
<dbReference type="InterPro" id="IPR016181">
    <property type="entry name" value="Acyl_CoA_acyltransferase"/>
</dbReference>
<dbReference type="EMBL" id="JAQQXR010000001">
    <property type="protein sequence ID" value="MDC8756708.1"/>
    <property type="molecule type" value="Genomic_DNA"/>
</dbReference>
<proteinExistence type="predicted"/>
<dbReference type="RefSeq" id="WP_273669344.1">
    <property type="nucleotide sequence ID" value="NZ_JAQQXR010000001.1"/>
</dbReference>
<comment type="caution">
    <text evidence="2">The sequence shown here is derived from an EMBL/GenBank/DDBJ whole genome shotgun (WGS) entry which is preliminary data.</text>
</comment>
<organism evidence="2 3">
    <name type="scientific">Janthinobacterium fluminis</name>
    <dbReference type="NCBI Taxonomy" id="2987524"/>
    <lineage>
        <taxon>Bacteria</taxon>
        <taxon>Pseudomonadati</taxon>
        <taxon>Pseudomonadota</taxon>
        <taxon>Betaproteobacteria</taxon>
        <taxon>Burkholderiales</taxon>
        <taxon>Oxalobacteraceae</taxon>
        <taxon>Janthinobacterium</taxon>
    </lineage>
</organism>
<evidence type="ECO:0000313" key="2">
    <source>
        <dbReference type="EMBL" id="MDC8756708.1"/>
    </source>
</evidence>
<name>A0ABT5JVF7_9BURK</name>
<dbReference type="SUPFAM" id="SSF55729">
    <property type="entry name" value="Acyl-CoA N-acyltransferases (Nat)"/>
    <property type="match status" value="1"/>
</dbReference>
<dbReference type="Pfam" id="PF14268">
    <property type="entry name" value="YoaP"/>
    <property type="match status" value="1"/>
</dbReference>
<reference evidence="2 3" key="1">
    <citation type="submission" date="2022-10" db="EMBL/GenBank/DDBJ databases">
        <title>Janthinobacterium sp. hw3 Genome sequencing.</title>
        <authorList>
            <person name="Park S."/>
        </authorList>
    </citation>
    <scope>NUCLEOTIDE SEQUENCE [LARGE SCALE GENOMIC DNA]</scope>
    <source>
        <strain evidence="3">hw3</strain>
    </source>
</reference>
<evidence type="ECO:0000259" key="1">
    <source>
        <dbReference type="Pfam" id="PF14268"/>
    </source>
</evidence>
<evidence type="ECO:0000313" key="3">
    <source>
        <dbReference type="Proteomes" id="UP001221208"/>
    </source>
</evidence>
<gene>
    <name evidence="2" type="ORF">OIK44_03785</name>
</gene>
<keyword evidence="3" id="KW-1185">Reference proteome</keyword>
<dbReference type="Proteomes" id="UP001221208">
    <property type="component" value="Unassembled WGS sequence"/>
</dbReference>
<feature type="domain" description="YoaP-like" evidence="1">
    <location>
        <begin position="221"/>
        <end position="262"/>
    </location>
</feature>
<protein>
    <submittedName>
        <fullName evidence="2">YoaP domain-containing protein</fullName>
    </submittedName>
</protein>